<dbReference type="Pfam" id="PF00069">
    <property type="entry name" value="Pkinase"/>
    <property type="match status" value="1"/>
</dbReference>
<dbReference type="OrthoDB" id="9762169at2"/>
<dbReference type="InterPro" id="IPR011009">
    <property type="entry name" value="Kinase-like_dom_sf"/>
</dbReference>
<evidence type="ECO:0000259" key="9">
    <source>
        <dbReference type="PROSITE" id="PS50011"/>
    </source>
</evidence>
<evidence type="ECO:0000256" key="3">
    <source>
        <dbReference type="ARBA" id="ARBA00022679"/>
    </source>
</evidence>
<evidence type="ECO:0000256" key="5">
    <source>
        <dbReference type="ARBA" id="ARBA00022777"/>
    </source>
</evidence>
<dbReference type="InterPro" id="IPR017441">
    <property type="entry name" value="Protein_kinase_ATP_BS"/>
</dbReference>
<dbReference type="CDD" id="cd14014">
    <property type="entry name" value="STKc_PknB_like"/>
    <property type="match status" value="1"/>
</dbReference>
<gene>
    <name evidence="10" type="ORF">ET996_12140</name>
</gene>
<dbReference type="PROSITE" id="PS00107">
    <property type="entry name" value="PROTEIN_KINASE_ATP"/>
    <property type="match status" value="1"/>
</dbReference>
<keyword evidence="5 10" id="KW-0418">Kinase</keyword>
<dbReference type="PROSITE" id="PS50011">
    <property type="entry name" value="PROTEIN_KINASE_DOM"/>
    <property type="match status" value="1"/>
</dbReference>
<dbReference type="PANTHER" id="PTHR43289">
    <property type="entry name" value="MITOGEN-ACTIVATED PROTEIN KINASE KINASE KINASE 20-RELATED"/>
    <property type="match status" value="1"/>
</dbReference>
<evidence type="ECO:0000256" key="6">
    <source>
        <dbReference type="ARBA" id="ARBA00022840"/>
    </source>
</evidence>
<evidence type="ECO:0000313" key="11">
    <source>
        <dbReference type="Proteomes" id="UP000291933"/>
    </source>
</evidence>
<proteinExistence type="predicted"/>
<evidence type="ECO:0000256" key="4">
    <source>
        <dbReference type="ARBA" id="ARBA00022741"/>
    </source>
</evidence>
<sequence length="340" mass="35499">MAAPTLPGLEFVGQLGSGGFADVFAYDQQLPARRVAVKVLREHVASPGGVGGFLAEANALAALQHPNIVPLHAVGVAQDGRPYFVMAYCPGPNFSARCRAKPLGLAETLRVGIALAGAVETAHRLGLLHRDIKPDNVLSDQYGTPQLADFGLVGVRADNDPVELGVSVPWSAPEVLFGTSDASPASDVYSLAATLWTLLVGYSPFEIDPTWNSPVDLLRRIRTQAAPSLPLSGAPTSLDIALMKAMDKDPGRRPGSALDLAAALQGVQRSLGLPVTEPVVAQPGLEPDADRSASVASEPDAAPPASVTTASELLGGPVVQPLPGEAPPRRPWWRGRQGRP</sequence>
<keyword evidence="4 7" id="KW-0547">Nucleotide-binding</keyword>
<evidence type="ECO:0000256" key="8">
    <source>
        <dbReference type="SAM" id="MobiDB-lite"/>
    </source>
</evidence>
<evidence type="ECO:0000313" key="10">
    <source>
        <dbReference type="EMBL" id="TBT93190.1"/>
    </source>
</evidence>
<dbReference type="Gene3D" id="1.10.510.10">
    <property type="entry name" value="Transferase(Phosphotransferase) domain 1"/>
    <property type="match status" value="1"/>
</dbReference>
<dbReference type="AlphaFoldDB" id="A0A4Q9KIG0"/>
<name>A0A4Q9KIG0_PROTD</name>
<dbReference type="SUPFAM" id="SSF56112">
    <property type="entry name" value="Protein kinase-like (PK-like)"/>
    <property type="match status" value="1"/>
</dbReference>
<feature type="binding site" evidence="7">
    <location>
        <position position="38"/>
    </location>
    <ligand>
        <name>ATP</name>
        <dbReference type="ChEBI" id="CHEBI:30616"/>
    </ligand>
</feature>
<evidence type="ECO:0000256" key="7">
    <source>
        <dbReference type="PROSITE-ProRule" id="PRU10141"/>
    </source>
</evidence>
<dbReference type="GO" id="GO:0005524">
    <property type="term" value="F:ATP binding"/>
    <property type="evidence" value="ECO:0007669"/>
    <property type="project" value="UniProtKB-UniRule"/>
</dbReference>
<keyword evidence="3" id="KW-0808">Transferase</keyword>
<evidence type="ECO:0000256" key="2">
    <source>
        <dbReference type="ARBA" id="ARBA00022527"/>
    </source>
</evidence>
<dbReference type="RefSeq" id="WP_131172827.1">
    <property type="nucleotide sequence ID" value="NZ_FXTL01000017.1"/>
</dbReference>
<dbReference type="EC" id="2.7.11.1" evidence="1"/>
<dbReference type="Proteomes" id="UP000291933">
    <property type="component" value="Unassembled WGS sequence"/>
</dbReference>
<reference evidence="10 11" key="1">
    <citation type="submission" date="2019-01" db="EMBL/GenBank/DDBJ databases">
        <title>Lactibacter flavus gen. nov., sp. nov., a novel bacterium of the family Propionibacteriaceae isolated from raw milk and dairy products.</title>
        <authorList>
            <person name="Huptas C."/>
            <person name="Wenning M."/>
            <person name="Breitenwieser F."/>
            <person name="Doll E."/>
            <person name="Von Neubeck M."/>
            <person name="Busse H.-J."/>
            <person name="Scherer S."/>
        </authorList>
    </citation>
    <scope>NUCLEOTIDE SEQUENCE [LARGE SCALE GENOMIC DNA]</scope>
    <source>
        <strain evidence="10 11">DSM 22130</strain>
    </source>
</reference>
<dbReference type="InterPro" id="IPR000719">
    <property type="entry name" value="Prot_kinase_dom"/>
</dbReference>
<feature type="compositionally biased region" description="Basic residues" evidence="8">
    <location>
        <begin position="331"/>
        <end position="340"/>
    </location>
</feature>
<feature type="region of interest" description="Disordered" evidence="8">
    <location>
        <begin position="280"/>
        <end position="340"/>
    </location>
</feature>
<feature type="domain" description="Protein kinase" evidence="9">
    <location>
        <begin position="9"/>
        <end position="271"/>
    </location>
</feature>
<dbReference type="SMART" id="SM00220">
    <property type="entry name" value="S_TKc"/>
    <property type="match status" value="1"/>
</dbReference>
<dbReference type="EMBL" id="SDMR01000017">
    <property type="protein sequence ID" value="TBT93190.1"/>
    <property type="molecule type" value="Genomic_DNA"/>
</dbReference>
<comment type="caution">
    <text evidence="10">The sequence shown here is derived from an EMBL/GenBank/DDBJ whole genome shotgun (WGS) entry which is preliminary data.</text>
</comment>
<keyword evidence="6 7" id="KW-0067">ATP-binding</keyword>
<accession>A0A4Q9KIG0</accession>
<keyword evidence="2 10" id="KW-0723">Serine/threonine-protein kinase</keyword>
<protein>
    <recommendedName>
        <fullName evidence="1">non-specific serine/threonine protein kinase</fullName>
        <ecNumber evidence="1">2.7.11.1</ecNumber>
    </recommendedName>
</protein>
<organism evidence="10 11">
    <name type="scientific">Propioniciclava tarda</name>
    <dbReference type="NCBI Taxonomy" id="433330"/>
    <lineage>
        <taxon>Bacteria</taxon>
        <taxon>Bacillati</taxon>
        <taxon>Actinomycetota</taxon>
        <taxon>Actinomycetes</taxon>
        <taxon>Propionibacteriales</taxon>
        <taxon>Propionibacteriaceae</taxon>
        <taxon>Propioniciclava</taxon>
    </lineage>
</organism>
<keyword evidence="11" id="KW-1185">Reference proteome</keyword>
<evidence type="ECO:0000256" key="1">
    <source>
        <dbReference type="ARBA" id="ARBA00012513"/>
    </source>
</evidence>
<dbReference type="GO" id="GO:0004674">
    <property type="term" value="F:protein serine/threonine kinase activity"/>
    <property type="evidence" value="ECO:0007669"/>
    <property type="project" value="UniProtKB-KW"/>
</dbReference>
<dbReference type="PANTHER" id="PTHR43289:SF6">
    <property type="entry name" value="SERINE_THREONINE-PROTEIN KINASE NEKL-3"/>
    <property type="match status" value="1"/>
</dbReference>